<evidence type="ECO:0000313" key="2">
    <source>
        <dbReference type="Proteomes" id="UP000327013"/>
    </source>
</evidence>
<name>A0A5N6KRH2_9ROSI</name>
<dbReference type="EMBL" id="VIBQ01000010">
    <property type="protein sequence ID" value="KAB8339120.1"/>
    <property type="molecule type" value="Genomic_DNA"/>
</dbReference>
<protein>
    <submittedName>
        <fullName evidence="1">Uncharacterized protein</fullName>
    </submittedName>
</protein>
<comment type="caution">
    <text evidence="1">The sequence shown here is derived from an EMBL/GenBank/DDBJ whole genome shotgun (WGS) entry which is preliminary data.</text>
</comment>
<sequence>MMSSCLLHRSYFRESGTLTKQIKEELKASSNTLFLLAGLVQLTLVEVLQRFRATDKVAPVLLEFGHAGRRVTYSAFPC</sequence>
<accession>A0A5N6KRH2</accession>
<dbReference type="AlphaFoldDB" id="A0A5N6KRH2"/>
<reference evidence="1 2" key="1">
    <citation type="submission" date="2019-06" db="EMBL/GenBank/DDBJ databases">
        <title>A chromosomal-level reference genome of Carpinus fangiana (Coryloideae, Betulaceae).</title>
        <authorList>
            <person name="Yang X."/>
            <person name="Wang Z."/>
            <person name="Zhang L."/>
            <person name="Hao G."/>
            <person name="Liu J."/>
            <person name="Yang Y."/>
        </authorList>
    </citation>
    <scope>NUCLEOTIDE SEQUENCE [LARGE SCALE GENOMIC DNA]</scope>
    <source>
        <strain evidence="1">Cfa_2016G</strain>
        <tissue evidence="1">Leaf</tissue>
    </source>
</reference>
<evidence type="ECO:0000313" key="1">
    <source>
        <dbReference type="EMBL" id="KAB8339120.1"/>
    </source>
</evidence>
<organism evidence="1 2">
    <name type="scientific">Carpinus fangiana</name>
    <dbReference type="NCBI Taxonomy" id="176857"/>
    <lineage>
        <taxon>Eukaryota</taxon>
        <taxon>Viridiplantae</taxon>
        <taxon>Streptophyta</taxon>
        <taxon>Embryophyta</taxon>
        <taxon>Tracheophyta</taxon>
        <taxon>Spermatophyta</taxon>
        <taxon>Magnoliopsida</taxon>
        <taxon>eudicotyledons</taxon>
        <taxon>Gunneridae</taxon>
        <taxon>Pentapetalae</taxon>
        <taxon>rosids</taxon>
        <taxon>fabids</taxon>
        <taxon>Fagales</taxon>
        <taxon>Betulaceae</taxon>
        <taxon>Carpinus</taxon>
    </lineage>
</organism>
<keyword evidence="2" id="KW-1185">Reference proteome</keyword>
<proteinExistence type="predicted"/>
<dbReference type="Proteomes" id="UP000327013">
    <property type="component" value="Unassembled WGS sequence"/>
</dbReference>
<gene>
    <name evidence="1" type="ORF">FH972_022056</name>
</gene>